<dbReference type="PROSITE" id="PS00108">
    <property type="entry name" value="PROTEIN_KINASE_ST"/>
    <property type="match status" value="1"/>
</dbReference>
<dbReference type="SUPFAM" id="SSF56112">
    <property type="entry name" value="Protein kinase-like (PK-like)"/>
    <property type="match status" value="1"/>
</dbReference>
<evidence type="ECO:0000256" key="10">
    <source>
        <dbReference type="PROSITE-ProRule" id="PRU10141"/>
    </source>
</evidence>
<dbReference type="InterPro" id="IPR051131">
    <property type="entry name" value="NEK_Ser/Thr_kinase_NIMA"/>
</dbReference>
<dbReference type="GeneTree" id="ENSGT00940000160136"/>
<sequence>MDEYEIIRLIGEGAFGKAFLVKAKAGNMQCVIKEIKTAKMRQKEREASLKEVMFLKKMMHPNIVTFLDSFEEKQNLYIAMEYCDGGDLMHKISGQRGVAIAEEQVLDWFVQICLGLKHIHDRKILHRDIKTQNIFLCNNGVTVKLGDFGIARMLNK</sequence>
<evidence type="ECO:0000256" key="8">
    <source>
        <dbReference type="ARBA" id="ARBA00047899"/>
    </source>
</evidence>
<dbReference type="GO" id="GO:0005524">
    <property type="term" value="F:ATP binding"/>
    <property type="evidence" value="ECO:0007669"/>
    <property type="project" value="UniProtKB-UniRule"/>
</dbReference>
<organism evidence="13 14">
    <name type="scientific">Callorhinchus milii</name>
    <name type="common">Ghost shark</name>
    <dbReference type="NCBI Taxonomy" id="7868"/>
    <lineage>
        <taxon>Eukaryota</taxon>
        <taxon>Metazoa</taxon>
        <taxon>Chordata</taxon>
        <taxon>Craniata</taxon>
        <taxon>Vertebrata</taxon>
        <taxon>Chondrichthyes</taxon>
        <taxon>Holocephali</taxon>
        <taxon>Chimaeriformes</taxon>
        <taxon>Callorhinchidae</taxon>
        <taxon>Callorhinchus</taxon>
    </lineage>
</organism>
<dbReference type="GO" id="GO:0004674">
    <property type="term" value="F:protein serine/threonine kinase activity"/>
    <property type="evidence" value="ECO:0007669"/>
    <property type="project" value="UniProtKB-KW"/>
</dbReference>
<dbReference type="InterPro" id="IPR008271">
    <property type="entry name" value="Ser/Thr_kinase_AS"/>
</dbReference>
<evidence type="ECO:0000256" key="7">
    <source>
        <dbReference type="ARBA" id="ARBA00022840"/>
    </source>
</evidence>
<dbReference type="Ensembl" id="ENSCMIT00000045115.1">
    <property type="protein sequence ID" value="ENSCMIP00000044476.1"/>
    <property type="gene ID" value="ENSCMIG00000018404.1"/>
</dbReference>
<comment type="similarity">
    <text evidence="1">Belongs to the protein kinase superfamily. NEK Ser/Thr protein kinase family. NIMA subfamily.</text>
</comment>
<dbReference type="Pfam" id="PF00069">
    <property type="entry name" value="Pkinase"/>
    <property type="match status" value="1"/>
</dbReference>
<reference evidence="13" key="4">
    <citation type="submission" date="2025-08" db="UniProtKB">
        <authorList>
            <consortium name="Ensembl"/>
        </authorList>
    </citation>
    <scope>IDENTIFICATION</scope>
</reference>
<reference evidence="13" key="5">
    <citation type="submission" date="2025-09" db="UniProtKB">
        <authorList>
            <consortium name="Ensembl"/>
        </authorList>
    </citation>
    <scope>IDENTIFICATION</scope>
</reference>
<dbReference type="InParanoid" id="A0A4W3JZR5"/>
<dbReference type="AlphaFoldDB" id="A0A4W3JZR5"/>
<dbReference type="Proteomes" id="UP000314986">
    <property type="component" value="Unassembled WGS sequence"/>
</dbReference>
<reference evidence="14" key="1">
    <citation type="journal article" date="2006" name="Science">
        <title>Ancient noncoding elements conserved in the human genome.</title>
        <authorList>
            <person name="Venkatesh B."/>
            <person name="Kirkness E.F."/>
            <person name="Loh Y.H."/>
            <person name="Halpern A.L."/>
            <person name="Lee A.P."/>
            <person name="Johnson J."/>
            <person name="Dandona N."/>
            <person name="Viswanathan L.D."/>
            <person name="Tay A."/>
            <person name="Venter J.C."/>
            <person name="Strausberg R.L."/>
            <person name="Brenner S."/>
        </authorList>
    </citation>
    <scope>NUCLEOTIDE SEQUENCE [LARGE SCALE GENOMIC DNA]</scope>
</reference>
<proteinExistence type="inferred from homology"/>
<dbReference type="PROSITE" id="PS50011">
    <property type="entry name" value="PROTEIN_KINASE_DOM"/>
    <property type="match status" value="1"/>
</dbReference>
<accession>A0A4W3JZR5</accession>
<dbReference type="PANTHER" id="PTHR44899:SF1">
    <property type="entry name" value="SERINE_THREONINE-PROTEIN KINASE NEK5"/>
    <property type="match status" value="1"/>
</dbReference>
<evidence type="ECO:0000256" key="6">
    <source>
        <dbReference type="ARBA" id="ARBA00022777"/>
    </source>
</evidence>
<dbReference type="Gene3D" id="1.10.510.10">
    <property type="entry name" value="Transferase(Phosphotransferase) domain 1"/>
    <property type="match status" value="1"/>
</dbReference>
<evidence type="ECO:0000256" key="9">
    <source>
        <dbReference type="ARBA" id="ARBA00048679"/>
    </source>
</evidence>
<feature type="domain" description="Protein kinase" evidence="12">
    <location>
        <begin position="4"/>
        <end position="156"/>
    </location>
</feature>
<evidence type="ECO:0000259" key="12">
    <source>
        <dbReference type="PROSITE" id="PS50011"/>
    </source>
</evidence>
<keyword evidence="6" id="KW-0418">Kinase</keyword>
<keyword evidence="3 11" id="KW-0723">Serine/threonine-protein kinase</keyword>
<name>A0A4W3JZR5_CALMI</name>
<dbReference type="InterPro" id="IPR000719">
    <property type="entry name" value="Prot_kinase_dom"/>
</dbReference>
<dbReference type="PANTHER" id="PTHR44899">
    <property type="entry name" value="CAMK FAMILY PROTEIN KINASE"/>
    <property type="match status" value="1"/>
</dbReference>
<evidence type="ECO:0000256" key="1">
    <source>
        <dbReference type="ARBA" id="ARBA00010886"/>
    </source>
</evidence>
<dbReference type="Gene3D" id="3.30.200.20">
    <property type="entry name" value="Phosphorylase Kinase, domain 1"/>
    <property type="match status" value="1"/>
</dbReference>
<evidence type="ECO:0000256" key="11">
    <source>
        <dbReference type="RuleBase" id="RU000304"/>
    </source>
</evidence>
<keyword evidence="5 10" id="KW-0547">Nucleotide-binding</keyword>
<protein>
    <recommendedName>
        <fullName evidence="2">non-specific serine/threonine protein kinase</fullName>
        <ecNumber evidence="2">2.7.11.1</ecNumber>
    </recommendedName>
</protein>
<keyword evidence="14" id="KW-1185">Reference proteome</keyword>
<evidence type="ECO:0000256" key="4">
    <source>
        <dbReference type="ARBA" id="ARBA00022679"/>
    </source>
</evidence>
<keyword evidence="4" id="KW-0808">Transferase</keyword>
<dbReference type="PROSITE" id="PS00107">
    <property type="entry name" value="PROTEIN_KINASE_ATP"/>
    <property type="match status" value="1"/>
</dbReference>
<dbReference type="EC" id="2.7.11.1" evidence="2"/>
<evidence type="ECO:0000313" key="13">
    <source>
        <dbReference type="Ensembl" id="ENSCMIP00000044476.1"/>
    </source>
</evidence>
<keyword evidence="7 10" id="KW-0067">ATP-binding</keyword>
<dbReference type="OMA" id="PRSEQMA"/>
<comment type="catalytic activity">
    <reaction evidence="8">
        <text>L-threonyl-[protein] + ATP = O-phospho-L-threonyl-[protein] + ADP + H(+)</text>
        <dbReference type="Rhea" id="RHEA:46608"/>
        <dbReference type="Rhea" id="RHEA-COMP:11060"/>
        <dbReference type="Rhea" id="RHEA-COMP:11605"/>
        <dbReference type="ChEBI" id="CHEBI:15378"/>
        <dbReference type="ChEBI" id="CHEBI:30013"/>
        <dbReference type="ChEBI" id="CHEBI:30616"/>
        <dbReference type="ChEBI" id="CHEBI:61977"/>
        <dbReference type="ChEBI" id="CHEBI:456216"/>
        <dbReference type="EC" id="2.7.11.1"/>
    </reaction>
</comment>
<reference evidence="14" key="2">
    <citation type="journal article" date="2007" name="PLoS Biol.">
        <title>Survey sequencing and comparative analysis of the elephant shark (Callorhinchus milii) genome.</title>
        <authorList>
            <person name="Venkatesh B."/>
            <person name="Kirkness E.F."/>
            <person name="Loh Y.H."/>
            <person name="Halpern A.L."/>
            <person name="Lee A.P."/>
            <person name="Johnson J."/>
            <person name="Dandona N."/>
            <person name="Viswanathan L.D."/>
            <person name="Tay A."/>
            <person name="Venter J.C."/>
            <person name="Strausberg R.L."/>
            <person name="Brenner S."/>
        </authorList>
    </citation>
    <scope>NUCLEOTIDE SEQUENCE [LARGE SCALE GENOMIC DNA]</scope>
</reference>
<evidence type="ECO:0000256" key="2">
    <source>
        <dbReference type="ARBA" id="ARBA00012513"/>
    </source>
</evidence>
<feature type="binding site" evidence="10">
    <location>
        <position position="33"/>
    </location>
    <ligand>
        <name>ATP</name>
        <dbReference type="ChEBI" id="CHEBI:30616"/>
    </ligand>
</feature>
<evidence type="ECO:0000256" key="3">
    <source>
        <dbReference type="ARBA" id="ARBA00022527"/>
    </source>
</evidence>
<dbReference type="STRING" id="7868.ENSCMIP00000044476"/>
<evidence type="ECO:0000313" key="14">
    <source>
        <dbReference type="Proteomes" id="UP000314986"/>
    </source>
</evidence>
<dbReference type="InterPro" id="IPR017441">
    <property type="entry name" value="Protein_kinase_ATP_BS"/>
</dbReference>
<dbReference type="SMART" id="SM00220">
    <property type="entry name" value="S_TKc"/>
    <property type="match status" value="1"/>
</dbReference>
<dbReference type="FunFam" id="3.30.200.20:FF:000097">
    <property type="entry name" value="Probable serine/threonine-protein kinase nek1"/>
    <property type="match status" value="1"/>
</dbReference>
<reference evidence="14" key="3">
    <citation type="journal article" date="2014" name="Nature">
        <title>Elephant shark genome provides unique insights into gnathostome evolution.</title>
        <authorList>
            <consortium name="International Elephant Shark Genome Sequencing Consortium"/>
            <person name="Venkatesh B."/>
            <person name="Lee A.P."/>
            <person name="Ravi V."/>
            <person name="Maurya A.K."/>
            <person name="Lian M.M."/>
            <person name="Swann J.B."/>
            <person name="Ohta Y."/>
            <person name="Flajnik M.F."/>
            <person name="Sutoh Y."/>
            <person name="Kasahara M."/>
            <person name="Hoon S."/>
            <person name="Gangu V."/>
            <person name="Roy S.W."/>
            <person name="Irimia M."/>
            <person name="Korzh V."/>
            <person name="Kondrychyn I."/>
            <person name="Lim Z.W."/>
            <person name="Tay B.H."/>
            <person name="Tohari S."/>
            <person name="Kong K.W."/>
            <person name="Ho S."/>
            <person name="Lorente-Galdos B."/>
            <person name="Quilez J."/>
            <person name="Marques-Bonet T."/>
            <person name="Raney B.J."/>
            <person name="Ingham P.W."/>
            <person name="Tay A."/>
            <person name="Hillier L.W."/>
            <person name="Minx P."/>
            <person name="Boehm T."/>
            <person name="Wilson R.K."/>
            <person name="Brenner S."/>
            <person name="Warren W.C."/>
        </authorList>
    </citation>
    <scope>NUCLEOTIDE SEQUENCE [LARGE SCALE GENOMIC DNA]</scope>
</reference>
<comment type="catalytic activity">
    <reaction evidence="9">
        <text>L-seryl-[protein] + ATP = O-phospho-L-seryl-[protein] + ADP + H(+)</text>
        <dbReference type="Rhea" id="RHEA:17989"/>
        <dbReference type="Rhea" id="RHEA-COMP:9863"/>
        <dbReference type="Rhea" id="RHEA-COMP:11604"/>
        <dbReference type="ChEBI" id="CHEBI:15378"/>
        <dbReference type="ChEBI" id="CHEBI:29999"/>
        <dbReference type="ChEBI" id="CHEBI:30616"/>
        <dbReference type="ChEBI" id="CHEBI:83421"/>
        <dbReference type="ChEBI" id="CHEBI:456216"/>
        <dbReference type="EC" id="2.7.11.1"/>
    </reaction>
</comment>
<dbReference type="InterPro" id="IPR011009">
    <property type="entry name" value="Kinase-like_dom_sf"/>
</dbReference>
<evidence type="ECO:0000256" key="5">
    <source>
        <dbReference type="ARBA" id="ARBA00022741"/>
    </source>
</evidence>